<evidence type="ECO:0000256" key="2">
    <source>
        <dbReference type="SAM" id="Phobius"/>
    </source>
</evidence>
<dbReference type="EMBL" id="ML120363">
    <property type="protein sequence ID" value="RPB03360.1"/>
    <property type="molecule type" value="Genomic_DNA"/>
</dbReference>
<keyword evidence="2" id="KW-0472">Membrane</keyword>
<evidence type="ECO:0008006" key="6">
    <source>
        <dbReference type="Google" id="ProtNLM"/>
    </source>
</evidence>
<feature type="region of interest" description="Disordered" evidence="1">
    <location>
        <begin position="507"/>
        <end position="538"/>
    </location>
</feature>
<evidence type="ECO:0000256" key="1">
    <source>
        <dbReference type="SAM" id="MobiDB-lite"/>
    </source>
</evidence>
<keyword evidence="2" id="KW-1133">Transmembrane helix</keyword>
<feature type="region of interest" description="Disordered" evidence="1">
    <location>
        <begin position="156"/>
        <end position="194"/>
    </location>
</feature>
<sequence length="538" mass="57026">MVSITIWARVATSFCLFMALLLTAFLLSGSTSETSGVRSLYNIELKWIEPTATTDSSTTSTTPLSVVMSVETEARTTTAPQRTTTRVSTRVATNTIPGEPLTADAAAAVTKRGLIVDAGTAVASLKTGGCETLVLRDGAQATGCVTLALRNAPEATALDTESPERARKRWERASANPPAGKGKRPHIVIPRGESTNNPNIHQILRFRDSSPSSTSNATILISYFGLCTYTPETQWQCNTHRAGANSSTILPPTLYALSKALQKTLSPVPPILAIMCLGLLLLTTVALALVNPLVGTRGRILGQVHLGVGLFAIVAGIFTAVLFWRTVIVVFAVLDGMQAEGNGGVIAEKGGSGIAVAWAAVFFEALGFLGTAWLVLCADEGEAGGDEEGTGGLSIFSRIFRRKDKEEEQAHELGEIIRQGGRNSPTFPQNVYPGLRGGDITIGPPLEVRRDVHPLRGTFQRERELSVGSVSSVSTLSDRSRLPGPAGAGGRQQSTISTISDVTTVRGASNAGRGRLESERYQSMRKGNSPFPGGWNKI</sequence>
<feature type="signal peptide" evidence="3">
    <location>
        <begin position="1"/>
        <end position="32"/>
    </location>
</feature>
<dbReference type="AlphaFoldDB" id="A0A3N4JYG3"/>
<gene>
    <name evidence="4" type="ORF">L873DRAFT_1841329</name>
</gene>
<reference evidence="4 5" key="1">
    <citation type="journal article" date="2018" name="Nat. Ecol. Evol.">
        <title>Pezizomycetes genomes reveal the molecular basis of ectomycorrhizal truffle lifestyle.</title>
        <authorList>
            <person name="Murat C."/>
            <person name="Payen T."/>
            <person name="Noel B."/>
            <person name="Kuo A."/>
            <person name="Morin E."/>
            <person name="Chen J."/>
            <person name="Kohler A."/>
            <person name="Krizsan K."/>
            <person name="Balestrini R."/>
            <person name="Da Silva C."/>
            <person name="Montanini B."/>
            <person name="Hainaut M."/>
            <person name="Levati E."/>
            <person name="Barry K.W."/>
            <person name="Belfiori B."/>
            <person name="Cichocki N."/>
            <person name="Clum A."/>
            <person name="Dockter R.B."/>
            <person name="Fauchery L."/>
            <person name="Guy J."/>
            <person name="Iotti M."/>
            <person name="Le Tacon F."/>
            <person name="Lindquist E.A."/>
            <person name="Lipzen A."/>
            <person name="Malagnac F."/>
            <person name="Mello A."/>
            <person name="Molinier V."/>
            <person name="Miyauchi S."/>
            <person name="Poulain J."/>
            <person name="Riccioni C."/>
            <person name="Rubini A."/>
            <person name="Sitrit Y."/>
            <person name="Splivallo R."/>
            <person name="Traeger S."/>
            <person name="Wang M."/>
            <person name="Zifcakova L."/>
            <person name="Wipf D."/>
            <person name="Zambonelli A."/>
            <person name="Paolocci F."/>
            <person name="Nowrousian M."/>
            <person name="Ottonello S."/>
            <person name="Baldrian P."/>
            <person name="Spatafora J.W."/>
            <person name="Henrissat B."/>
            <person name="Nagy L.G."/>
            <person name="Aury J.M."/>
            <person name="Wincker P."/>
            <person name="Grigoriev I.V."/>
            <person name="Bonfante P."/>
            <person name="Martin F.M."/>
        </authorList>
    </citation>
    <scope>NUCLEOTIDE SEQUENCE [LARGE SCALE GENOMIC DNA]</scope>
    <source>
        <strain evidence="4 5">120613-1</strain>
    </source>
</reference>
<name>A0A3N4JYG3_9PEZI</name>
<protein>
    <recommendedName>
        <fullName evidence="6">Pali-domain-containing protein</fullName>
    </recommendedName>
</protein>
<feature type="region of interest" description="Disordered" evidence="1">
    <location>
        <begin position="466"/>
        <end position="495"/>
    </location>
</feature>
<feature type="compositionally biased region" description="Low complexity" evidence="1">
    <location>
        <begin position="466"/>
        <end position="477"/>
    </location>
</feature>
<keyword evidence="3" id="KW-0732">Signal</keyword>
<organism evidence="4 5">
    <name type="scientific">Choiromyces venosus 120613-1</name>
    <dbReference type="NCBI Taxonomy" id="1336337"/>
    <lineage>
        <taxon>Eukaryota</taxon>
        <taxon>Fungi</taxon>
        <taxon>Dikarya</taxon>
        <taxon>Ascomycota</taxon>
        <taxon>Pezizomycotina</taxon>
        <taxon>Pezizomycetes</taxon>
        <taxon>Pezizales</taxon>
        <taxon>Tuberaceae</taxon>
        <taxon>Choiromyces</taxon>
    </lineage>
</organism>
<accession>A0A3N4JYG3</accession>
<feature type="transmembrane region" description="Helical" evidence="2">
    <location>
        <begin position="271"/>
        <end position="294"/>
    </location>
</feature>
<proteinExistence type="predicted"/>
<evidence type="ECO:0000313" key="4">
    <source>
        <dbReference type="EMBL" id="RPB03360.1"/>
    </source>
</evidence>
<keyword evidence="2" id="KW-0812">Transmembrane</keyword>
<evidence type="ECO:0000313" key="5">
    <source>
        <dbReference type="Proteomes" id="UP000276215"/>
    </source>
</evidence>
<dbReference type="Proteomes" id="UP000276215">
    <property type="component" value="Unassembled WGS sequence"/>
</dbReference>
<dbReference type="OrthoDB" id="5425327at2759"/>
<feature type="transmembrane region" description="Helical" evidence="2">
    <location>
        <begin position="306"/>
        <end position="334"/>
    </location>
</feature>
<keyword evidence="5" id="KW-1185">Reference proteome</keyword>
<feature type="chain" id="PRO_5018017767" description="Pali-domain-containing protein" evidence="3">
    <location>
        <begin position="33"/>
        <end position="538"/>
    </location>
</feature>
<evidence type="ECO:0000256" key="3">
    <source>
        <dbReference type="SAM" id="SignalP"/>
    </source>
</evidence>
<feature type="transmembrane region" description="Helical" evidence="2">
    <location>
        <begin position="354"/>
        <end position="376"/>
    </location>
</feature>